<protein>
    <recommendedName>
        <fullName evidence="3">Vitellogenin</fullName>
    </recommendedName>
</protein>
<organism evidence="1 2">
    <name type="scientific">Cordylochernes scorpioides</name>
    <dbReference type="NCBI Taxonomy" id="51811"/>
    <lineage>
        <taxon>Eukaryota</taxon>
        <taxon>Metazoa</taxon>
        <taxon>Ecdysozoa</taxon>
        <taxon>Arthropoda</taxon>
        <taxon>Chelicerata</taxon>
        <taxon>Arachnida</taxon>
        <taxon>Pseudoscorpiones</taxon>
        <taxon>Cheliferoidea</taxon>
        <taxon>Chernetidae</taxon>
        <taxon>Cordylochernes</taxon>
    </lineage>
</organism>
<evidence type="ECO:0000313" key="2">
    <source>
        <dbReference type="Proteomes" id="UP001235939"/>
    </source>
</evidence>
<evidence type="ECO:0008006" key="3">
    <source>
        <dbReference type="Google" id="ProtNLM"/>
    </source>
</evidence>
<dbReference type="Proteomes" id="UP001235939">
    <property type="component" value="Chromosome 06"/>
</dbReference>
<gene>
    <name evidence="1" type="ORF">LAZ67_6003240</name>
</gene>
<keyword evidence="2" id="KW-1185">Reference proteome</keyword>
<accession>A0ABY6KKT5</accession>
<dbReference type="Gene3D" id="3.10.10.10">
    <property type="entry name" value="HIV Type 1 Reverse Transcriptase, subunit A, domain 1"/>
    <property type="match status" value="1"/>
</dbReference>
<proteinExistence type="predicted"/>
<reference evidence="1 2" key="1">
    <citation type="submission" date="2022-01" db="EMBL/GenBank/DDBJ databases">
        <title>A chromosomal length assembly of Cordylochernes scorpioides.</title>
        <authorList>
            <person name="Zeh D."/>
            <person name="Zeh J."/>
        </authorList>
    </citation>
    <scope>NUCLEOTIDE SEQUENCE [LARGE SCALE GENOMIC DNA]</scope>
    <source>
        <strain evidence="1">IN4F17</strain>
        <tissue evidence="1">Whole Body</tissue>
    </source>
</reference>
<evidence type="ECO:0000313" key="1">
    <source>
        <dbReference type="EMBL" id="UYV69319.1"/>
    </source>
</evidence>
<dbReference type="EMBL" id="CP092868">
    <property type="protein sequence ID" value="UYV69319.1"/>
    <property type="molecule type" value="Genomic_DNA"/>
</dbReference>
<sequence length="120" mass="13736">MEKQYQGKWSPGMLATTAGHSRGMYHKQNPWHLTALSVYVIPARTMARIAVSAPKDMENTIFDYLPTAKYGVQIKHRIDTADNLPINQRSYRVSPDERCIISEKIDKMMKNNIIQLSESP</sequence>
<name>A0ABY6KKT5_9ARAC</name>